<dbReference type="SUPFAM" id="SSF53850">
    <property type="entry name" value="Periplasmic binding protein-like II"/>
    <property type="match status" value="1"/>
</dbReference>
<evidence type="ECO:0000313" key="6">
    <source>
        <dbReference type="EMBL" id="OAS20277.1"/>
    </source>
</evidence>
<dbReference type="PROSITE" id="PS50931">
    <property type="entry name" value="HTH_LYSR"/>
    <property type="match status" value="1"/>
</dbReference>
<dbReference type="GO" id="GO:0003677">
    <property type="term" value="F:DNA binding"/>
    <property type="evidence" value="ECO:0007669"/>
    <property type="project" value="UniProtKB-KW"/>
</dbReference>
<comment type="similarity">
    <text evidence="1">Belongs to the LysR transcriptional regulatory family.</text>
</comment>
<dbReference type="EMBL" id="LWHQ01000046">
    <property type="protein sequence ID" value="OAS20277.1"/>
    <property type="molecule type" value="Genomic_DNA"/>
</dbReference>
<evidence type="ECO:0000256" key="3">
    <source>
        <dbReference type="ARBA" id="ARBA00023125"/>
    </source>
</evidence>
<dbReference type="Pfam" id="PF00126">
    <property type="entry name" value="HTH_1"/>
    <property type="match status" value="1"/>
</dbReference>
<dbReference type="OrthoDB" id="9811588at2"/>
<dbReference type="Gene3D" id="1.10.10.10">
    <property type="entry name" value="Winged helix-like DNA-binding domain superfamily/Winged helix DNA-binding domain"/>
    <property type="match status" value="1"/>
</dbReference>
<evidence type="ECO:0000313" key="7">
    <source>
        <dbReference type="Proteomes" id="UP000078316"/>
    </source>
</evidence>
<keyword evidence="3" id="KW-0238">DNA-binding</keyword>
<dbReference type="STRING" id="427683.A5481_22610"/>
<protein>
    <recommendedName>
        <fullName evidence="5">HTH lysR-type domain-containing protein</fullName>
    </recommendedName>
</protein>
<dbReference type="GO" id="GO:0003700">
    <property type="term" value="F:DNA-binding transcription factor activity"/>
    <property type="evidence" value="ECO:0007669"/>
    <property type="project" value="InterPro"/>
</dbReference>
<keyword evidence="4" id="KW-0804">Transcription</keyword>
<evidence type="ECO:0000256" key="1">
    <source>
        <dbReference type="ARBA" id="ARBA00009437"/>
    </source>
</evidence>
<dbReference type="Gene3D" id="3.40.190.10">
    <property type="entry name" value="Periplasmic binding protein-like II"/>
    <property type="match status" value="2"/>
</dbReference>
<dbReference type="InterPro" id="IPR005119">
    <property type="entry name" value="LysR_subst-bd"/>
</dbReference>
<reference evidence="6 7" key="1">
    <citation type="submission" date="2016-04" db="EMBL/GenBank/DDBJ databases">
        <authorList>
            <person name="Evans L.H."/>
            <person name="Alamgir A."/>
            <person name="Owens N."/>
            <person name="Weber N.D."/>
            <person name="Virtaneva K."/>
            <person name="Barbian K."/>
            <person name="Babar A."/>
            <person name="Rosenke K."/>
        </authorList>
    </citation>
    <scope>NUCLEOTIDE SEQUENCE [LARGE SCALE GENOMIC DNA]</scope>
    <source>
        <strain evidence="6 7">PMB02</strain>
    </source>
</reference>
<dbReference type="InterPro" id="IPR036388">
    <property type="entry name" value="WH-like_DNA-bd_sf"/>
</dbReference>
<dbReference type="Pfam" id="PF03466">
    <property type="entry name" value="LysR_substrate"/>
    <property type="match status" value="1"/>
</dbReference>
<evidence type="ECO:0000259" key="5">
    <source>
        <dbReference type="PROSITE" id="PS50931"/>
    </source>
</evidence>
<dbReference type="PANTHER" id="PTHR30346">
    <property type="entry name" value="TRANSCRIPTIONAL DUAL REGULATOR HCAR-RELATED"/>
    <property type="match status" value="1"/>
</dbReference>
<proteinExistence type="inferred from homology"/>
<gene>
    <name evidence="6" type="ORF">A5481_22610</name>
</gene>
<name>A0A179S5T6_9HYPH</name>
<dbReference type="AlphaFoldDB" id="A0A179S5T6"/>
<dbReference type="PANTHER" id="PTHR30346:SF28">
    <property type="entry name" value="HTH-TYPE TRANSCRIPTIONAL REGULATOR CYNR"/>
    <property type="match status" value="1"/>
</dbReference>
<organism evidence="6 7">
    <name type="scientific">Methylobacterium platani</name>
    <dbReference type="NCBI Taxonomy" id="427683"/>
    <lineage>
        <taxon>Bacteria</taxon>
        <taxon>Pseudomonadati</taxon>
        <taxon>Pseudomonadota</taxon>
        <taxon>Alphaproteobacteria</taxon>
        <taxon>Hyphomicrobiales</taxon>
        <taxon>Methylobacteriaceae</taxon>
        <taxon>Methylobacterium</taxon>
    </lineage>
</organism>
<dbReference type="InterPro" id="IPR036390">
    <property type="entry name" value="WH_DNA-bd_sf"/>
</dbReference>
<evidence type="ECO:0000256" key="4">
    <source>
        <dbReference type="ARBA" id="ARBA00023163"/>
    </source>
</evidence>
<sequence length="297" mass="31352">MDTAFLDSLVGVIEGGSIAAAARRQGISPAAVALRLQALESEFGRPLVTRSGRTVVATEAGARILAQARALLRAVDDLKGLATGEGMIGQLRLGVIASAASGLLTPVLRRFEAAHPGSRLLIQRGVSSALFHAVVHDALDAALIVEPDFQIPKTCAWTRLDVEPLVLLTPRALGGGDPHAILAREPLIRYGRSHWGGGLADAYLQRAGIVPCERYELDALDSIATLVAQGLGVALVPDWVGLRRLADEVAKHALPQARLERRIGILWSRSTVRVRHVQALAACASEVIGDLRTGAGA</sequence>
<dbReference type="SUPFAM" id="SSF46785">
    <property type="entry name" value="Winged helix' DNA-binding domain"/>
    <property type="match status" value="1"/>
</dbReference>
<dbReference type="GO" id="GO:0032993">
    <property type="term" value="C:protein-DNA complex"/>
    <property type="evidence" value="ECO:0007669"/>
    <property type="project" value="TreeGrafter"/>
</dbReference>
<comment type="caution">
    <text evidence="6">The sequence shown here is derived from an EMBL/GenBank/DDBJ whole genome shotgun (WGS) entry which is preliminary data.</text>
</comment>
<evidence type="ECO:0000256" key="2">
    <source>
        <dbReference type="ARBA" id="ARBA00023015"/>
    </source>
</evidence>
<dbReference type="InterPro" id="IPR000847">
    <property type="entry name" value="LysR_HTH_N"/>
</dbReference>
<keyword evidence="2" id="KW-0805">Transcription regulation</keyword>
<accession>A0A179S5T6</accession>
<dbReference type="Proteomes" id="UP000078316">
    <property type="component" value="Unassembled WGS sequence"/>
</dbReference>
<feature type="domain" description="HTH lysR-type" evidence="5">
    <location>
        <begin position="1"/>
        <end position="58"/>
    </location>
</feature>